<dbReference type="InterPro" id="IPR011763">
    <property type="entry name" value="COA_CT_C"/>
</dbReference>
<dbReference type="InterPro" id="IPR051047">
    <property type="entry name" value="AccD/PCCB"/>
</dbReference>
<dbReference type="InterPro" id="IPR034733">
    <property type="entry name" value="AcCoA_carboxyl_beta"/>
</dbReference>
<proteinExistence type="predicted"/>
<dbReference type="PROSITE" id="PS50989">
    <property type="entry name" value="COA_CT_CTER"/>
    <property type="match status" value="1"/>
</dbReference>
<dbReference type="Gene3D" id="3.90.226.10">
    <property type="entry name" value="2-enoyl-CoA Hydratase, Chain A, domain 1"/>
    <property type="match status" value="2"/>
</dbReference>
<dbReference type="InterPro" id="IPR011762">
    <property type="entry name" value="COA_CT_N"/>
</dbReference>
<dbReference type="Pfam" id="PF01039">
    <property type="entry name" value="Carboxyl_trans"/>
    <property type="match status" value="1"/>
</dbReference>
<feature type="compositionally biased region" description="Basic and acidic residues" evidence="1">
    <location>
        <begin position="447"/>
        <end position="457"/>
    </location>
</feature>
<reference evidence="4 5" key="1">
    <citation type="submission" date="2014-11" db="EMBL/GenBank/DDBJ databases">
        <title>Symbiosis island explosion on the genome of extra-slow-growing strains of soybean bradyrhizobia with massive insertion sequences.</title>
        <authorList>
            <person name="Iida T."/>
            <person name="Minamisawa K."/>
        </authorList>
    </citation>
    <scope>NUCLEOTIDE SEQUENCE [LARGE SCALE GENOMIC DNA]</scope>
    <source>
        <strain evidence="4 5">NK6</strain>
    </source>
</reference>
<evidence type="ECO:0000313" key="5">
    <source>
        <dbReference type="Proteomes" id="UP000063308"/>
    </source>
</evidence>
<dbReference type="PROSITE" id="PS50980">
    <property type="entry name" value="COA_CT_NTER"/>
    <property type="match status" value="1"/>
</dbReference>
<protein>
    <submittedName>
        <fullName evidence="4">Propionyl-CoA carboxylase</fullName>
    </submittedName>
</protein>
<name>A0A0E4BJN5_9BRAD</name>
<dbReference type="PANTHER" id="PTHR43842:SF2">
    <property type="entry name" value="PROPIONYL-COA CARBOXYLASE BETA CHAIN, MITOCHONDRIAL"/>
    <property type="match status" value="1"/>
</dbReference>
<evidence type="ECO:0000313" key="4">
    <source>
        <dbReference type="EMBL" id="BAR53194.1"/>
    </source>
</evidence>
<dbReference type="FunFam" id="3.90.226.10:FF:000016">
    <property type="entry name" value="Propionyl-CoA carboxylase, beta subunit"/>
    <property type="match status" value="1"/>
</dbReference>
<dbReference type="PANTHER" id="PTHR43842">
    <property type="entry name" value="PROPIONYL-COA CARBOXYLASE BETA CHAIN"/>
    <property type="match status" value="1"/>
</dbReference>
<feature type="domain" description="CoA carboxyltransferase N-terminal" evidence="2">
    <location>
        <begin position="1"/>
        <end position="257"/>
    </location>
</feature>
<feature type="region of interest" description="Disordered" evidence="1">
    <location>
        <begin position="440"/>
        <end position="459"/>
    </location>
</feature>
<dbReference type="AlphaFoldDB" id="A0A0E4BJN5"/>
<dbReference type="EMBL" id="AP014685">
    <property type="protein sequence ID" value="BAR53194.1"/>
    <property type="molecule type" value="Genomic_DNA"/>
</dbReference>
<evidence type="ECO:0000256" key="1">
    <source>
        <dbReference type="SAM" id="MobiDB-lite"/>
    </source>
</evidence>
<accession>A0A0E4BJN5</accession>
<evidence type="ECO:0000259" key="3">
    <source>
        <dbReference type="PROSITE" id="PS50989"/>
    </source>
</evidence>
<organism evidence="4 5">
    <name type="scientific">Bradyrhizobium diazoefficiens</name>
    <dbReference type="NCBI Taxonomy" id="1355477"/>
    <lineage>
        <taxon>Bacteria</taxon>
        <taxon>Pseudomonadati</taxon>
        <taxon>Pseudomonadota</taxon>
        <taxon>Alphaproteobacteria</taxon>
        <taxon>Hyphomicrobiales</taxon>
        <taxon>Nitrobacteraceae</taxon>
        <taxon>Bradyrhizobium</taxon>
    </lineage>
</organism>
<gene>
    <name evidence="4" type="ORF">NK6_2</name>
</gene>
<dbReference type="InterPro" id="IPR029045">
    <property type="entry name" value="ClpP/crotonase-like_dom_sf"/>
</dbReference>
<dbReference type="GO" id="GO:0004658">
    <property type="term" value="F:propionyl-CoA carboxylase activity"/>
    <property type="evidence" value="ECO:0007669"/>
    <property type="project" value="TreeGrafter"/>
</dbReference>
<evidence type="ECO:0000259" key="2">
    <source>
        <dbReference type="PROSITE" id="PS50980"/>
    </source>
</evidence>
<feature type="compositionally biased region" description="Low complexity" evidence="1">
    <location>
        <begin position="480"/>
        <end position="492"/>
    </location>
</feature>
<feature type="region of interest" description="Disordered" evidence="1">
    <location>
        <begin position="480"/>
        <end position="502"/>
    </location>
</feature>
<dbReference type="Proteomes" id="UP000063308">
    <property type="component" value="Chromosome"/>
</dbReference>
<sequence>MKHILDALEDRRAGAKLGGGEKRIEAQHARGKLTARERIELLLDKGSFEEFDMFVEHRSTEFGMEKTKVPGDGVVTGWGTVNGRKTFVFAKDFTVFGGSLSETHALKITKLQDMAMKARAPIIGLYDAGGARIQEGVAALAGYSYVFRRNVLASGVIPQISVIMGPCAGGDVYSPAMTDFIFMVKNTSYMFVTGPDVVKTVTNEVVTAEELGGASVHATRSSIADGAFENDVETLLQMRRLIDFLPSNNTDGVPEWPSFDDIGRVDMSLDTLIPDNPNKPYDMKELILKVVDEGDFFEIAEAFAKNIVTGFGRIAGRTVGFVANQPMVLAGVLDSDASRKAARFVRFCDAFNIPIVTFVDVPGFLPGTAQEYGGLIKHGAKLLFAYSQCTVPLVTIITRKAYGGAFDVMASKEIGADMNYAWPTAQIAVMGAKARSRSSSAAISATRQDRGANEGIRRPLPVTVHCGGARLHRRRHHAALDPPAHRAGAGDAEGQEGGNAGEEARQFAVVRSRSLDERSDIRFSTQESRMSLRSRGLLATLLIWHPRSRSDDRTRSDRRNFTDRRSDRAARRDCRAVPEVHSRVQDRHRRRGALLLVAILGLFGQVRPPRSDRSLWCWAGSCHLARMSARCGRRRARSVMRRRFDLG</sequence>
<dbReference type="SUPFAM" id="SSF52096">
    <property type="entry name" value="ClpP/crotonase"/>
    <property type="match status" value="2"/>
</dbReference>
<feature type="domain" description="CoA carboxyltransferase C-terminal" evidence="3">
    <location>
        <begin position="264"/>
        <end position="517"/>
    </location>
</feature>
<feature type="region of interest" description="Disordered" evidence="1">
    <location>
        <begin position="549"/>
        <end position="572"/>
    </location>
</feature>